<dbReference type="GO" id="GO:0016102">
    <property type="term" value="P:diterpenoid biosynthetic process"/>
    <property type="evidence" value="ECO:0007669"/>
    <property type="project" value="InterPro"/>
</dbReference>
<dbReference type="CDD" id="cd00684">
    <property type="entry name" value="Terpene_cyclase_plant_C1"/>
    <property type="match status" value="1"/>
</dbReference>
<evidence type="ECO:0000259" key="6">
    <source>
        <dbReference type="Pfam" id="PF01397"/>
    </source>
</evidence>
<feature type="domain" description="Terpene synthase metal-binding" evidence="7">
    <location>
        <begin position="263"/>
        <end position="491"/>
    </location>
</feature>
<evidence type="ECO:0000256" key="5">
    <source>
        <dbReference type="ARBA" id="ARBA00023239"/>
    </source>
</evidence>
<dbReference type="Pfam" id="PF01397">
    <property type="entry name" value="Terpene_synth"/>
    <property type="match status" value="1"/>
</dbReference>
<sequence length="550" mass="63398">MAFHGHQHLFKPQTVLTLKSLKPALLLHTQPPYIVPSTQRSSHVHYVVSPRTNNSNTSDALLARRSANYHRNIWDYKFVESLTSDYKSEICVNRAEKLKDNIRGMFDGASGIPYPLKLINTLQRLGLDYHFHNEIKSALDKISIKGKDGHVSQNDLTTKALKFRLFRQHGYEISQGIAKDFEGLLSLYEASYYACEGEEILNEARQVTSKHLKNCLKERNDNRSSMSIFLEEEVGHSLELPLLCRVPRMEHEDLKYASRWWRELALDESLGFARNRLVETFLWISGFSSEPKFGNVRRQVTKIAYIATVIDDVYDVYGSLDELKIFTEAVEMWDINTVENLPHYMKICFFALYNTVNEKGYEVLRNNNLDVMPYLKKSWEDICKAYLVEATWYYSGQIPTLEEYTNNAWITIAGPLVGIHAYSLEYMNNNHSYLIRWSSMIFRLADDLATSKDELERGDVAKSIQCYMHETGASESIAREHVQHMIRALWEKMNASLSASHGVFPSSFVNSIQNIAKMAQYMYQYGNGYGIPNREAKDRIMSVIVEPIPV</sequence>
<evidence type="ECO:0000313" key="9">
    <source>
        <dbReference type="Proteomes" id="UP001202328"/>
    </source>
</evidence>
<dbReference type="InterPro" id="IPR008930">
    <property type="entry name" value="Terpenoid_cyclase/PrenylTrfase"/>
</dbReference>
<dbReference type="Pfam" id="PF03936">
    <property type="entry name" value="Terpene_synth_C"/>
    <property type="match status" value="1"/>
</dbReference>
<dbReference type="Proteomes" id="UP001202328">
    <property type="component" value="Unassembled WGS sequence"/>
</dbReference>
<evidence type="ECO:0000256" key="1">
    <source>
        <dbReference type="ARBA" id="ARBA00001936"/>
    </source>
</evidence>
<dbReference type="InterPro" id="IPR050148">
    <property type="entry name" value="Terpene_synthase-like"/>
</dbReference>
<organism evidence="8 9">
    <name type="scientific">Papaver atlanticum</name>
    <dbReference type="NCBI Taxonomy" id="357466"/>
    <lineage>
        <taxon>Eukaryota</taxon>
        <taxon>Viridiplantae</taxon>
        <taxon>Streptophyta</taxon>
        <taxon>Embryophyta</taxon>
        <taxon>Tracheophyta</taxon>
        <taxon>Spermatophyta</taxon>
        <taxon>Magnoliopsida</taxon>
        <taxon>Ranunculales</taxon>
        <taxon>Papaveraceae</taxon>
        <taxon>Papaveroideae</taxon>
        <taxon>Papaver</taxon>
    </lineage>
</organism>
<dbReference type="AlphaFoldDB" id="A0AAD4XK51"/>
<evidence type="ECO:0000313" key="8">
    <source>
        <dbReference type="EMBL" id="KAI3925619.1"/>
    </source>
</evidence>
<dbReference type="EMBL" id="JAJJMB010008074">
    <property type="protein sequence ID" value="KAI3925619.1"/>
    <property type="molecule type" value="Genomic_DNA"/>
</dbReference>
<dbReference type="InterPro" id="IPR005630">
    <property type="entry name" value="Terpene_synthase_metal-bd"/>
</dbReference>
<name>A0AAD4XK51_9MAGN</name>
<evidence type="ECO:0000256" key="4">
    <source>
        <dbReference type="ARBA" id="ARBA00022842"/>
    </source>
</evidence>
<dbReference type="InterPro" id="IPR034741">
    <property type="entry name" value="Terpene_cyclase-like_1_C"/>
</dbReference>
<dbReference type="FunFam" id="1.10.600.10:FF:000007">
    <property type="entry name" value="Isoprene synthase, chloroplastic"/>
    <property type="match status" value="1"/>
</dbReference>
<keyword evidence="9" id="KW-1185">Reference proteome</keyword>
<dbReference type="InterPro" id="IPR008949">
    <property type="entry name" value="Isoprenoid_synthase_dom_sf"/>
</dbReference>
<gene>
    <name evidence="8" type="ORF">MKW98_001473</name>
</gene>
<dbReference type="PANTHER" id="PTHR31225">
    <property type="entry name" value="OS04G0344100 PROTEIN-RELATED"/>
    <property type="match status" value="1"/>
</dbReference>
<keyword evidence="3" id="KW-0479">Metal-binding</keyword>
<dbReference type="Gene3D" id="1.10.600.10">
    <property type="entry name" value="Farnesyl Diphosphate Synthase"/>
    <property type="match status" value="1"/>
</dbReference>
<keyword evidence="5" id="KW-0456">Lyase</keyword>
<accession>A0AAD4XK51</accession>
<dbReference type="SFLD" id="SFLDS00005">
    <property type="entry name" value="Isoprenoid_Synthase_Type_I"/>
    <property type="match status" value="1"/>
</dbReference>
<dbReference type="InterPro" id="IPR044814">
    <property type="entry name" value="Terpene_cyclase_plant_C1"/>
</dbReference>
<comment type="caution">
    <text evidence="8">The sequence shown here is derived from an EMBL/GenBank/DDBJ whole genome shotgun (WGS) entry which is preliminary data.</text>
</comment>
<evidence type="ECO:0000256" key="3">
    <source>
        <dbReference type="ARBA" id="ARBA00022723"/>
    </source>
</evidence>
<dbReference type="SUPFAM" id="SSF48576">
    <property type="entry name" value="Terpenoid synthases"/>
    <property type="match status" value="1"/>
</dbReference>
<keyword evidence="4" id="KW-0460">Magnesium</keyword>
<evidence type="ECO:0000259" key="7">
    <source>
        <dbReference type="Pfam" id="PF03936"/>
    </source>
</evidence>
<feature type="domain" description="Terpene synthase N-terminal" evidence="6">
    <location>
        <begin position="73"/>
        <end position="238"/>
    </location>
</feature>
<dbReference type="GO" id="GO:0000287">
    <property type="term" value="F:magnesium ion binding"/>
    <property type="evidence" value="ECO:0007669"/>
    <property type="project" value="InterPro"/>
</dbReference>
<comment type="cofactor">
    <cofactor evidence="1">
        <name>Mn(2+)</name>
        <dbReference type="ChEBI" id="CHEBI:29035"/>
    </cofactor>
</comment>
<dbReference type="SUPFAM" id="SSF48239">
    <property type="entry name" value="Terpenoid cyclases/Protein prenyltransferases"/>
    <property type="match status" value="1"/>
</dbReference>
<dbReference type="GO" id="GO:0010333">
    <property type="term" value="F:terpene synthase activity"/>
    <property type="evidence" value="ECO:0007669"/>
    <property type="project" value="InterPro"/>
</dbReference>
<comment type="cofactor">
    <cofactor evidence="2">
        <name>Mg(2+)</name>
        <dbReference type="ChEBI" id="CHEBI:18420"/>
    </cofactor>
</comment>
<dbReference type="SFLD" id="SFLDG01019">
    <property type="entry name" value="Terpene_Cyclase_Like_1_C_Termi"/>
    <property type="match status" value="1"/>
</dbReference>
<protein>
    <submittedName>
        <fullName evidence="8">Uncharacterized protein</fullName>
    </submittedName>
</protein>
<proteinExistence type="predicted"/>
<dbReference type="InterPro" id="IPR036965">
    <property type="entry name" value="Terpene_synth_N_sf"/>
</dbReference>
<dbReference type="Gene3D" id="1.50.10.130">
    <property type="entry name" value="Terpene synthase, N-terminal domain"/>
    <property type="match status" value="1"/>
</dbReference>
<dbReference type="InterPro" id="IPR001906">
    <property type="entry name" value="Terpene_synth_N"/>
</dbReference>
<evidence type="ECO:0000256" key="2">
    <source>
        <dbReference type="ARBA" id="ARBA00001946"/>
    </source>
</evidence>
<dbReference type="PANTHER" id="PTHR31225:SF245">
    <property type="entry name" value="(-)-ALPHA-TERPINEOL SYNTHASE-LIKE"/>
    <property type="match status" value="1"/>
</dbReference>
<reference evidence="8" key="1">
    <citation type="submission" date="2022-04" db="EMBL/GenBank/DDBJ databases">
        <title>A functionally conserved STORR gene fusion in Papaver species that diverged 16.8 million years ago.</title>
        <authorList>
            <person name="Catania T."/>
        </authorList>
    </citation>
    <scope>NUCLEOTIDE SEQUENCE</scope>
    <source>
        <strain evidence="8">S-188037</strain>
    </source>
</reference>